<dbReference type="EMBL" id="CAMXCT010002644">
    <property type="protein sequence ID" value="CAI3999502.1"/>
    <property type="molecule type" value="Genomic_DNA"/>
</dbReference>
<evidence type="ECO:0000256" key="1">
    <source>
        <dbReference type="SAM" id="MobiDB-lite"/>
    </source>
</evidence>
<comment type="caution">
    <text evidence="2">The sequence shown here is derived from an EMBL/GenBank/DDBJ whole genome shotgun (WGS) entry which is preliminary data.</text>
</comment>
<feature type="compositionally biased region" description="Polar residues" evidence="1">
    <location>
        <begin position="45"/>
        <end position="60"/>
    </location>
</feature>
<feature type="region of interest" description="Disordered" evidence="1">
    <location>
        <begin position="1"/>
        <end position="24"/>
    </location>
</feature>
<gene>
    <name evidence="2" type="ORF">C1SCF055_LOCUS25694</name>
</gene>
<feature type="region of interest" description="Disordered" evidence="1">
    <location>
        <begin position="124"/>
        <end position="148"/>
    </location>
</feature>
<name>A0A9P1G6X7_9DINO</name>
<dbReference type="EMBL" id="CAMXCT020002644">
    <property type="protein sequence ID" value="CAL1152877.1"/>
    <property type="molecule type" value="Genomic_DNA"/>
</dbReference>
<feature type="compositionally biased region" description="Acidic residues" evidence="1">
    <location>
        <begin position="138"/>
        <end position="147"/>
    </location>
</feature>
<feature type="compositionally biased region" description="Basic and acidic residues" evidence="1">
    <location>
        <begin position="89"/>
        <end position="99"/>
    </location>
</feature>
<feature type="compositionally biased region" description="Polar residues" evidence="1">
    <location>
        <begin position="69"/>
        <end position="87"/>
    </location>
</feature>
<protein>
    <submittedName>
        <fullName evidence="2">Uncharacterized protein</fullName>
    </submittedName>
</protein>
<proteinExistence type="predicted"/>
<reference evidence="3 4" key="2">
    <citation type="submission" date="2024-05" db="EMBL/GenBank/DDBJ databases">
        <authorList>
            <person name="Chen Y."/>
            <person name="Shah S."/>
            <person name="Dougan E. K."/>
            <person name="Thang M."/>
            <person name="Chan C."/>
        </authorList>
    </citation>
    <scope>NUCLEOTIDE SEQUENCE [LARGE SCALE GENOMIC DNA]</scope>
</reference>
<feature type="region of interest" description="Disordered" evidence="1">
    <location>
        <begin position="362"/>
        <end position="436"/>
    </location>
</feature>
<evidence type="ECO:0000313" key="2">
    <source>
        <dbReference type="EMBL" id="CAI3999502.1"/>
    </source>
</evidence>
<feature type="compositionally biased region" description="Low complexity" evidence="1">
    <location>
        <begin position="1"/>
        <end position="15"/>
    </location>
</feature>
<organism evidence="2">
    <name type="scientific">Cladocopium goreaui</name>
    <dbReference type="NCBI Taxonomy" id="2562237"/>
    <lineage>
        <taxon>Eukaryota</taxon>
        <taxon>Sar</taxon>
        <taxon>Alveolata</taxon>
        <taxon>Dinophyceae</taxon>
        <taxon>Suessiales</taxon>
        <taxon>Symbiodiniaceae</taxon>
        <taxon>Cladocopium</taxon>
    </lineage>
</organism>
<dbReference type="Proteomes" id="UP001152797">
    <property type="component" value="Unassembled WGS sequence"/>
</dbReference>
<dbReference type="EMBL" id="CAMXCT030002644">
    <property type="protein sequence ID" value="CAL4786814.1"/>
    <property type="molecule type" value="Genomic_DNA"/>
</dbReference>
<sequence>MEPAAPTLPAEEPATVVIPDTQEEQYPDNQLGLLNSQSMMAQPVENSVLLSQISDNQNVSQDDEGVTDGASNVQQSQQPTVEGQQASPKDAEKEEEKTTEGAMQKDTQELTPEEMRVLKALPETQAYADEVPATEQAATEEDGEEDPLTQLVRSDAFLDEGEDMLEALPCKKCGLDLKLDDAVVRGPREIWCKECNSIYTMLRRHQKWPPSSFSELSEVQQQQFFMKCKEQKEASKKTCFVYKNVRNVLWTALKEEKIRQRKVNTGGTYLPLSVYEARGYKIDSGFCQRNPCMWSEGLGCDTYLLAETSINEAEIDNTVESQIVEAERLVKKRKIPALEAGSEIENSEKKSCVSQQTEALDVDLESDSDDKGMDALLNPYGPSGDDVPQSSDKKLSAKQLEAKLKREANKHDKATQKEKKKEESARKREAKACLRS</sequence>
<feature type="region of interest" description="Disordered" evidence="1">
    <location>
        <begin position="45"/>
        <end position="111"/>
    </location>
</feature>
<keyword evidence="4" id="KW-1185">Reference proteome</keyword>
<dbReference type="AlphaFoldDB" id="A0A9P1G6X7"/>
<accession>A0A9P1G6X7</accession>
<feature type="compositionally biased region" description="Basic and acidic residues" evidence="1">
    <location>
        <begin position="391"/>
        <end position="436"/>
    </location>
</feature>
<evidence type="ECO:0000313" key="4">
    <source>
        <dbReference type="Proteomes" id="UP001152797"/>
    </source>
</evidence>
<reference evidence="2" key="1">
    <citation type="submission" date="2022-10" db="EMBL/GenBank/DDBJ databases">
        <authorList>
            <person name="Chen Y."/>
            <person name="Dougan E. K."/>
            <person name="Chan C."/>
            <person name="Rhodes N."/>
            <person name="Thang M."/>
        </authorList>
    </citation>
    <scope>NUCLEOTIDE SEQUENCE</scope>
</reference>
<evidence type="ECO:0000313" key="3">
    <source>
        <dbReference type="EMBL" id="CAL4786814.1"/>
    </source>
</evidence>